<name>A0A024ULC5_9STRA</name>
<feature type="transmembrane region" description="Helical" evidence="1">
    <location>
        <begin position="25"/>
        <end position="44"/>
    </location>
</feature>
<reference evidence="2" key="1">
    <citation type="submission" date="2013-12" db="EMBL/GenBank/DDBJ databases">
        <title>The Genome Sequence of Aphanomyces invadans NJM9701.</title>
        <authorList>
            <consortium name="The Broad Institute Genomics Platform"/>
            <person name="Russ C."/>
            <person name="Tyler B."/>
            <person name="van West P."/>
            <person name="Dieguez-Uribeondo J."/>
            <person name="Young S.K."/>
            <person name="Zeng Q."/>
            <person name="Gargeya S."/>
            <person name="Fitzgerald M."/>
            <person name="Abouelleil A."/>
            <person name="Alvarado L."/>
            <person name="Chapman S.B."/>
            <person name="Gainer-Dewar J."/>
            <person name="Goldberg J."/>
            <person name="Griggs A."/>
            <person name="Gujja S."/>
            <person name="Hansen M."/>
            <person name="Howarth C."/>
            <person name="Imamovic A."/>
            <person name="Ireland A."/>
            <person name="Larimer J."/>
            <person name="McCowan C."/>
            <person name="Murphy C."/>
            <person name="Pearson M."/>
            <person name="Poon T.W."/>
            <person name="Priest M."/>
            <person name="Roberts A."/>
            <person name="Saif S."/>
            <person name="Shea T."/>
            <person name="Sykes S."/>
            <person name="Wortman J."/>
            <person name="Nusbaum C."/>
            <person name="Birren B."/>
        </authorList>
    </citation>
    <scope>NUCLEOTIDE SEQUENCE [LARGE SCALE GENOMIC DNA]</scope>
    <source>
        <strain evidence="2">NJM9701</strain>
    </source>
</reference>
<keyword evidence="1" id="KW-0812">Transmembrane</keyword>
<dbReference type="PANTHER" id="PTHR37067:SF3">
    <property type="entry name" value="PX DOMAIN-CONTAINING PROTEIN"/>
    <property type="match status" value="1"/>
</dbReference>
<feature type="transmembrane region" description="Helical" evidence="1">
    <location>
        <begin position="65"/>
        <end position="82"/>
    </location>
</feature>
<accession>A0A024ULC5</accession>
<dbReference type="EMBL" id="KI913955">
    <property type="protein sequence ID" value="ETW06965.1"/>
    <property type="molecule type" value="Genomic_DNA"/>
</dbReference>
<gene>
    <name evidence="2" type="ORF">H310_03068</name>
</gene>
<evidence type="ECO:0000313" key="2">
    <source>
        <dbReference type="EMBL" id="ETW06965.1"/>
    </source>
</evidence>
<dbReference type="AlphaFoldDB" id="A0A024ULC5"/>
<organism evidence="2">
    <name type="scientific">Aphanomyces invadans</name>
    <dbReference type="NCBI Taxonomy" id="157072"/>
    <lineage>
        <taxon>Eukaryota</taxon>
        <taxon>Sar</taxon>
        <taxon>Stramenopiles</taxon>
        <taxon>Oomycota</taxon>
        <taxon>Saprolegniomycetes</taxon>
        <taxon>Saprolegniales</taxon>
        <taxon>Verrucalvaceae</taxon>
        <taxon>Aphanomyces</taxon>
    </lineage>
</organism>
<evidence type="ECO:0000256" key="1">
    <source>
        <dbReference type="SAM" id="Phobius"/>
    </source>
</evidence>
<keyword evidence="1" id="KW-1133">Transmembrane helix</keyword>
<dbReference type="OrthoDB" id="79020at2759"/>
<dbReference type="GeneID" id="20080118"/>
<protein>
    <recommendedName>
        <fullName evidence="3">DUF4371 domain-containing protein</fullName>
    </recommendedName>
</protein>
<sequence>MIAKLGGINDTLVGRYVRVIVGHPLQALTTIVASVDVWVLALSFDGSTHRGTRFMDIRETMIVKLLYALFMGWIRKLIGVMMDGEKTNMGHRYGVQVRMVTYAQFKVVQVWCAPHQLDLQVHLYVDEIDGGAWVKKTYEVTVYLRR</sequence>
<dbReference type="RefSeq" id="XP_008865040.1">
    <property type="nucleotide sequence ID" value="XM_008866818.1"/>
</dbReference>
<dbReference type="PANTHER" id="PTHR37067">
    <property type="entry name" value="PX DOMAIN-CONTAINING PROTEIN"/>
    <property type="match status" value="1"/>
</dbReference>
<keyword evidence="1" id="KW-0472">Membrane</keyword>
<dbReference type="VEuPathDB" id="FungiDB:H310_03068"/>
<evidence type="ECO:0008006" key="3">
    <source>
        <dbReference type="Google" id="ProtNLM"/>
    </source>
</evidence>
<proteinExistence type="predicted"/>